<evidence type="ECO:0000256" key="6">
    <source>
        <dbReference type="ARBA" id="ARBA00022840"/>
    </source>
</evidence>
<dbReference type="Pfam" id="PF00271">
    <property type="entry name" value="Helicase_C"/>
    <property type="match status" value="1"/>
</dbReference>
<evidence type="ECO:0000256" key="5">
    <source>
        <dbReference type="ARBA" id="ARBA00022833"/>
    </source>
</evidence>
<keyword evidence="3 7" id="KW-0863">Zinc-finger</keyword>
<keyword evidence="13" id="KW-1185">Reference proteome</keyword>
<accession>A0A5J4YM79</accession>
<name>A0A5J4YM79_PORPP</name>
<dbReference type="InterPro" id="IPR001810">
    <property type="entry name" value="F-box_dom"/>
</dbReference>
<dbReference type="CDD" id="cd18793">
    <property type="entry name" value="SF2_C_SNF"/>
    <property type="match status" value="1"/>
</dbReference>
<dbReference type="PROSITE" id="PS50089">
    <property type="entry name" value="ZF_RING_2"/>
    <property type="match status" value="1"/>
</dbReference>
<evidence type="ECO:0000259" key="9">
    <source>
        <dbReference type="PROSITE" id="PS50089"/>
    </source>
</evidence>
<evidence type="ECO:0000313" key="12">
    <source>
        <dbReference type="EMBL" id="KAA8492536.1"/>
    </source>
</evidence>
<dbReference type="GO" id="GO:0006281">
    <property type="term" value="P:DNA repair"/>
    <property type="evidence" value="ECO:0007669"/>
    <property type="project" value="TreeGrafter"/>
</dbReference>
<dbReference type="AlphaFoldDB" id="A0A5J4YM79"/>
<keyword evidence="4" id="KW-0378">Hydrolase</keyword>
<dbReference type="SMART" id="SM00487">
    <property type="entry name" value="DEXDc"/>
    <property type="match status" value="1"/>
</dbReference>
<proteinExistence type="predicted"/>
<dbReference type="InterPro" id="IPR001650">
    <property type="entry name" value="Helicase_C-like"/>
</dbReference>
<evidence type="ECO:0000256" key="7">
    <source>
        <dbReference type="PROSITE-ProRule" id="PRU00175"/>
    </source>
</evidence>
<dbReference type="SUPFAM" id="SSF57850">
    <property type="entry name" value="RING/U-box"/>
    <property type="match status" value="1"/>
</dbReference>
<dbReference type="InterPro" id="IPR050628">
    <property type="entry name" value="SNF2_RAD54_helicase_TF"/>
</dbReference>
<dbReference type="SMART" id="SM00490">
    <property type="entry name" value="HELICc"/>
    <property type="match status" value="1"/>
</dbReference>
<dbReference type="InterPro" id="IPR001841">
    <property type="entry name" value="Znf_RING"/>
</dbReference>
<evidence type="ECO:0000259" key="11">
    <source>
        <dbReference type="PROSITE" id="PS51194"/>
    </source>
</evidence>
<evidence type="ECO:0000256" key="2">
    <source>
        <dbReference type="ARBA" id="ARBA00022741"/>
    </source>
</evidence>
<dbReference type="Proteomes" id="UP000324585">
    <property type="component" value="Unassembled WGS sequence"/>
</dbReference>
<keyword evidence="5" id="KW-0862">Zinc</keyword>
<dbReference type="PROSITE" id="PS50181">
    <property type="entry name" value="FBOX"/>
    <property type="match status" value="1"/>
</dbReference>
<feature type="domain" description="RING-type" evidence="9">
    <location>
        <begin position="750"/>
        <end position="784"/>
    </location>
</feature>
<feature type="domain" description="F-box" evidence="10">
    <location>
        <begin position="163"/>
        <end position="209"/>
    </location>
</feature>
<feature type="compositionally biased region" description="Low complexity" evidence="8">
    <location>
        <begin position="11"/>
        <end position="22"/>
    </location>
</feature>
<organism evidence="12 13">
    <name type="scientific">Porphyridium purpureum</name>
    <name type="common">Red alga</name>
    <name type="synonym">Porphyridium cruentum</name>
    <dbReference type="NCBI Taxonomy" id="35688"/>
    <lineage>
        <taxon>Eukaryota</taxon>
        <taxon>Rhodophyta</taxon>
        <taxon>Bangiophyceae</taxon>
        <taxon>Porphyridiales</taxon>
        <taxon>Porphyridiaceae</taxon>
        <taxon>Porphyridium</taxon>
    </lineage>
</organism>
<sequence>MPKPESGSDVGAGRSPGRAAGSTELDVVPMHTTRSTRSEAEVVHCKPDGVFLKSIREVQKCSQIFRIRGSVVGSQQDTVWWLDARLEINCKQVERVELTKGSAKALHRIVHAAYQQHGYTASYFDLEALLDSVSAHNQVAELRQHRVRNEAPGTAQNGCKERRMVLEDLPEDVLLRTASFLGSSDLRELRSVSRSLRETLETSVPFLNLLLYPHQRRSLSWMLEREKPHRSRGNLSGREDLTFVDLTRAPPAAGEMSSSAQSTHGCGCPSAWFSFLRGMVVFGHGRPRSDTPDFRGGLLCDEPGLGKTVCAISLICKTIGVLPRPAGNEVIIQDTLTGMSCYTPEEAEHVKRRSSMPGMTTPERRLMRQSKRTQFYDGRRTQVVNTEYVDNWRVYLSQCTLIIVPDNLIYHWESQFKHFCRKDGEDGSAIEVRTLTAVHLQFPEPTQLANVDVLLTTLKCIHSEFDGLIDGTSRLLRVHWLRVVFDEGHTIGTMSSNSDTVQAFLRLRAERRWILTGTPSARTDTFQAFSYLRPLLHLCGDRSLGADMQLYKDAWTEMLQKPCAMQSLAARELVHGLVFRCMMRNKKSDVVSIPKCIKTSVRLQLTGKSKDTYEHLVRLLRRNLFLADFFDETHFESLLNPKRKTELSLFLTNLRRACCVAGQVNVALNVADLKETIEVLANTHGWHHLYEDETIASQKGSHHDGEQSLSSERVQGRESERARVRLIVNSVVYYDRLAEIVHALMFGCACSVCSTFSEAPLVTPCAHILCVTCASESKLQCACCGTWHRLGEKNEPVDFIELQPSYEQSEYHPDSYASLFVSSTKSEYLVRRLHEIGAAAAAQEASGHGHRRASPKAIVFSEFKEHMYFVQQELGRAGICFASFTTLRHREERMQELYKFRDDSSVNVLLIDKSASVGHDLSFVSFVFLMEPVWNTSLELQIISRAWRLGATRPVRVELLLAEGTIEEQLEMFAHGEHDSSGGFSGLSDVAALSMRGVESSQVQFELRKIGHLARQIGVPRSWRSGGSDSSNFEVNQSPKWARSVQTVAPDRLGPKSATVSQPLRQAISKRAVERDIQQTVVKRPRSTSEGVEGSSAKQERLPGAPV</sequence>
<dbReference type="GO" id="GO:0005524">
    <property type="term" value="F:ATP binding"/>
    <property type="evidence" value="ECO:0007669"/>
    <property type="project" value="UniProtKB-KW"/>
</dbReference>
<evidence type="ECO:0000256" key="4">
    <source>
        <dbReference type="ARBA" id="ARBA00022801"/>
    </source>
</evidence>
<dbReference type="InterPro" id="IPR017907">
    <property type="entry name" value="Znf_RING_CS"/>
</dbReference>
<evidence type="ECO:0000259" key="10">
    <source>
        <dbReference type="PROSITE" id="PS50181"/>
    </source>
</evidence>
<reference evidence="13" key="1">
    <citation type="journal article" date="2019" name="Nat. Commun.">
        <title>Expansion of phycobilisome linker gene families in mesophilic red algae.</title>
        <authorList>
            <person name="Lee J."/>
            <person name="Kim D."/>
            <person name="Bhattacharya D."/>
            <person name="Yoon H.S."/>
        </authorList>
    </citation>
    <scope>NUCLEOTIDE SEQUENCE [LARGE SCALE GENOMIC DNA]</scope>
    <source>
        <strain evidence="13">CCMP 1328</strain>
    </source>
</reference>
<evidence type="ECO:0000313" key="13">
    <source>
        <dbReference type="Proteomes" id="UP000324585"/>
    </source>
</evidence>
<dbReference type="PANTHER" id="PTHR45626">
    <property type="entry name" value="TRANSCRIPTION TERMINATION FACTOR 2-RELATED"/>
    <property type="match status" value="1"/>
</dbReference>
<evidence type="ECO:0000256" key="1">
    <source>
        <dbReference type="ARBA" id="ARBA00022723"/>
    </source>
</evidence>
<dbReference type="Pfam" id="PF00176">
    <property type="entry name" value="SNF2-rel_dom"/>
    <property type="match status" value="1"/>
</dbReference>
<dbReference type="InterPro" id="IPR036047">
    <property type="entry name" value="F-box-like_dom_sf"/>
</dbReference>
<dbReference type="GO" id="GO:0005634">
    <property type="term" value="C:nucleus"/>
    <property type="evidence" value="ECO:0007669"/>
    <property type="project" value="TreeGrafter"/>
</dbReference>
<dbReference type="InterPro" id="IPR000330">
    <property type="entry name" value="SNF2_N"/>
</dbReference>
<protein>
    <submittedName>
        <fullName evidence="12">F-box protein</fullName>
    </submittedName>
</protein>
<comment type="caution">
    <text evidence="12">The sequence shown here is derived from an EMBL/GenBank/DDBJ whole genome shotgun (WGS) entry which is preliminary data.</text>
</comment>
<dbReference type="GO" id="GO:0008270">
    <property type="term" value="F:zinc ion binding"/>
    <property type="evidence" value="ECO:0007669"/>
    <property type="project" value="UniProtKB-KW"/>
</dbReference>
<feature type="region of interest" description="Disordered" evidence="8">
    <location>
        <begin position="1050"/>
        <end position="1107"/>
    </location>
</feature>
<dbReference type="InterPro" id="IPR049730">
    <property type="entry name" value="SNF2/RAD54-like_C"/>
</dbReference>
<dbReference type="OMA" id="SRMAKEW"/>
<dbReference type="InterPro" id="IPR027417">
    <property type="entry name" value="P-loop_NTPase"/>
</dbReference>
<dbReference type="InterPro" id="IPR014001">
    <property type="entry name" value="Helicase_ATP-bd"/>
</dbReference>
<keyword evidence="1" id="KW-0479">Metal-binding</keyword>
<dbReference type="SUPFAM" id="SSF52540">
    <property type="entry name" value="P-loop containing nucleoside triphosphate hydrolases"/>
    <property type="match status" value="2"/>
</dbReference>
<dbReference type="GO" id="GO:0016787">
    <property type="term" value="F:hydrolase activity"/>
    <property type="evidence" value="ECO:0007669"/>
    <property type="project" value="UniProtKB-KW"/>
</dbReference>
<evidence type="ECO:0000256" key="8">
    <source>
        <dbReference type="SAM" id="MobiDB-lite"/>
    </source>
</evidence>
<dbReference type="PANTHER" id="PTHR45626:SF14">
    <property type="entry name" value="ATP-DEPENDENT DNA HELICASE (EUROFUNG)"/>
    <property type="match status" value="1"/>
</dbReference>
<dbReference type="PROSITE" id="PS00518">
    <property type="entry name" value="ZF_RING_1"/>
    <property type="match status" value="1"/>
</dbReference>
<dbReference type="OrthoDB" id="448448at2759"/>
<dbReference type="CDD" id="cd09917">
    <property type="entry name" value="F-box_SF"/>
    <property type="match status" value="1"/>
</dbReference>
<feature type="region of interest" description="Disordered" evidence="8">
    <location>
        <begin position="1"/>
        <end position="25"/>
    </location>
</feature>
<dbReference type="PROSITE" id="PS51194">
    <property type="entry name" value="HELICASE_CTER"/>
    <property type="match status" value="1"/>
</dbReference>
<dbReference type="Gene3D" id="3.40.50.10810">
    <property type="entry name" value="Tandem AAA-ATPase domain"/>
    <property type="match status" value="1"/>
</dbReference>
<dbReference type="Gene3D" id="3.40.50.300">
    <property type="entry name" value="P-loop containing nucleotide triphosphate hydrolases"/>
    <property type="match status" value="1"/>
</dbReference>
<feature type="domain" description="Helicase C-terminal" evidence="11">
    <location>
        <begin position="828"/>
        <end position="999"/>
    </location>
</feature>
<keyword evidence="6" id="KW-0067">ATP-binding</keyword>
<dbReference type="InterPro" id="IPR038718">
    <property type="entry name" value="SNF2-like_sf"/>
</dbReference>
<gene>
    <name evidence="12" type="ORF">FVE85_8043</name>
</gene>
<dbReference type="EMBL" id="VRMN01000009">
    <property type="protein sequence ID" value="KAA8492536.1"/>
    <property type="molecule type" value="Genomic_DNA"/>
</dbReference>
<evidence type="ECO:0000256" key="3">
    <source>
        <dbReference type="ARBA" id="ARBA00022771"/>
    </source>
</evidence>
<dbReference type="GO" id="GO:0008094">
    <property type="term" value="F:ATP-dependent activity, acting on DNA"/>
    <property type="evidence" value="ECO:0007669"/>
    <property type="project" value="TreeGrafter"/>
</dbReference>
<keyword evidence="2" id="KW-0547">Nucleotide-binding</keyword>
<dbReference type="SUPFAM" id="SSF81383">
    <property type="entry name" value="F-box domain"/>
    <property type="match status" value="1"/>
</dbReference>